<feature type="domain" description="G-protein coupled receptors family 1 profile" evidence="10">
    <location>
        <begin position="62"/>
        <end position="121"/>
    </location>
</feature>
<keyword evidence="5" id="KW-0297">G-protein coupled receptor</keyword>
<dbReference type="PROSITE" id="PS50262">
    <property type="entry name" value="G_PROTEIN_RECEP_F1_2"/>
    <property type="match status" value="1"/>
</dbReference>
<evidence type="ECO:0000256" key="5">
    <source>
        <dbReference type="ARBA" id="ARBA00023040"/>
    </source>
</evidence>
<evidence type="ECO:0000256" key="4">
    <source>
        <dbReference type="ARBA" id="ARBA00022989"/>
    </source>
</evidence>
<evidence type="ECO:0000256" key="9">
    <source>
        <dbReference type="SAM" id="Phobius"/>
    </source>
</evidence>
<dbReference type="Gene3D" id="1.20.1070.10">
    <property type="entry name" value="Rhodopsin 7-helix transmembrane proteins"/>
    <property type="match status" value="1"/>
</dbReference>
<dbReference type="AlphaFoldDB" id="A0A1D1V219"/>
<keyword evidence="12" id="KW-1185">Reference proteome</keyword>
<dbReference type="Proteomes" id="UP000186922">
    <property type="component" value="Unassembled WGS sequence"/>
</dbReference>
<keyword evidence="3 9" id="KW-0812">Transmembrane</keyword>
<feature type="transmembrane region" description="Helical" evidence="9">
    <location>
        <begin position="44"/>
        <end position="70"/>
    </location>
</feature>
<dbReference type="STRING" id="947166.A0A1D1V219"/>
<keyword evidence="6 9" id="KW-0472">Membrane</keyword>
<evidence type="ECO:0000256" key="7">
    <source>
        <dbReference type="ARBA" id="ARBA00023170"/>
    </source>
</evidence>
<keyword evidence="7" id="KW-0675">Receptor</keyword>
<accession>A0A1D1V219</accession>
<comment type="subcellular location">
    <subcellularLocation>
        <location evidence="1">Cell membrane</location>
        <topology evidence="1">Multi-pass membrane protein</topology>
    </subcellularLocation>
</comment>
<comment type="caution">
    <text evidence="11">The sequence shown here is derived from an EMBL/GenBank/DDBJ whole genome shotgun (WGS) entry which is preliminary data.</text>
</comment>
<evidence type="ECO:0000313" key="11">
    <source>
        <dbReference type="EMBL" id="GAU95801.1"/>
    </source>
</evidence>
<keyword evidence="2" id="KW-1003">Cell membrane</keyword>
<proteinExistence type="predicted"/>
<dbReference type="Pfam" id="PF00001">
    <property type="entry name" value="7tm_1"/>
    <property type="match status" value="1"/>
</dbReference>
<dbReference type="SUPFAM" id="SSF81321">
    <property type="entry name" value="Family A G protein-coupled receptor-like"/>
    <property type="match status" value="1"/>
</dbReference>
<evidence type="ECO:0000259" key="10">
    <source>
        <dbReference type="PROSITE" id="PS50262"/>
    </source>
</evidence>
<keyword evidence="8" id="KW-0807">Transducer</keyword>
<evidence type="ECO:0000256" key="8">
    <source>
        <dbReference type="ARBA" id="ARBA00023224"/>
    </source>
</evidence>
<dbReference type="InterPro" id="IPR000276">
    <property type="entry name" value="GPCR_Rhodpsn"/>
</dbReference>
<evidence type="ECO:0000256" key="1">
    <source>
        <dbReference type="ARBA" id="ARBA00004651"/>
    </source>
</evidence>
<dbReference type="PRINTS" id="PR00237">
    <property type="entry name" value="GPCRRHODOPSN"/>
</dbReference>
<sequence length="121" mass="13242">MDTNAGREDMTFFSSTTSKKSLTLNVANDSGDPMENVDGFGQEFIYGLGFVYCLICVVGLAGNTLVFYVVCRFSSMHTVTNVYILALSLADIAFLVNVPFLVATSVLGDWPFGDVYCKMYV</sequence>
<dbReference type="GO" id="GO:0043005">
    <property type="term" value="C:neuron projection"/>
    <property type="evidence" value="ECO:0007669"/>
    <property type="project" value="TreeGrafter"/>
</dbReference>
<dbReference type="EMBL" id="BDGG01000003">
    <property type="protein sequence ID" value="GAU95801.1"/>
    <property type="molecule type" value="Genomic_DNA"/>
</dbReference>
<evidence type="ECO:0000256" key="3">
    <source>
        <dbReference type="ARBA" id="ARBA00022692"/>
    </source>
</evidence>
<reference evidence="11 12" key="1">
    <citation type="journal article" date="2016" name="Nat. Commun.">
        <title>Extremotolerant tardigrade genome and improved radiotolerance of human cultured cells by tardigrade-unique protein.</title>
        <authorList>
            <person name="Hashimoto T."/>
            <person name="Horikawa D.D."/>
            <person name="Saito Y."/>
            <person name="Kuwahara H."/>
            <person name="Kozuka-Hata H."/>
            <person name="Shin-I T."/>
            <person name="Minakuchi Y."/>
            <person name="Ohishi K."/>
            <person name="Motoyama A."/>
            <person name="Aizu T."/>
            <person name="Enomoto A."/>
            <person name="Kondo K."/>
            <person name="Tanaka S."/>
            <person name="Hara Y."/>
            <person name="Koshikawa S."/>
            <person name="Sagara H."/>
            <person name="Miura T."/>
            <person name="Yokobori S."/>
            <person name="Miyagawa K."/>
            <person name="Suzuki Y."/>
            <person name="Kubo T."/>
            <person name="Oyama M."/>
            <person name="Kohara Y."/>
            <person name="Fujiyama A."/>
            <person name="Arakawa K."/>
            <person name="Katayama T."/>
            <person name="Toyoda A."/>
            <person name="Kunieda T."/>
        </authorList>
    </citation>
    <scope>NUCLEOTIDE SEQUENCE [LARGE SCALE GENOMIC DNA]</scope>
    <source>
        <strain evidence="11 12">YOKOZUNA-1</strain>
    </source>
</reference>
<evidence type="ECO:0000313" key="12">
    <source>
        <dbReference type="Proteomes" id="UP000186922"/>
    </source>
</evidence>
<dbReference type="GO" id="GO:0004930">
    <property type="term" value="F:G protein-coupled receptor activity"/>
    <property type="evidence" value="ECO:0007669"/>
    <property type="project" value="UniProtKB-KW"/>
</dbReference>
<dbReference type="InterPro" id="IPR017452">
    <property type="entry name" value="GPCR_Rhodpsn_7TM"/>
</dbReference>
<dbReference type="GO" id="GO:0005886">
    <property type="term" value="C:plasma membrane"/>
    <property type="evidence" value="ECO:0007669"/>
    <property type="project" value="UniProtKB-SubCell"/>
</dbReference>
<dbReference type="OrthoDB" id="6076970at2759"/>
<name>A0A1D1V219_RAMVA</name>
<dbReference type="PANTHER" id="PTHR24229:SF40">
    <property type="entry name" value="ALLATOSTATIN C RECEPTOR 1-RELATED"/>
    <property type="match status" value="1"/>
</dbReference>
<protein>
    <recommendedName>
        <fullName evidence="10">G-protein coupled receptors family 1 profile domain-containing protein</fullName>
    </recommendedName>
</protein>
<dbReference type="GO" id="GO:0042277">
    <property type="term" value="F:peptide binding"/>
    <property type="evidence" value="ECO:0007669"/>
    <property type="project" value="TreeGrafter"/>
</dbReference>
<evidence type="ECO:0000256" key="2">
    <source>
        <dbReference type="ARBA" id="ARBA00022475"/>
    </source>
</evidence>
<evidence type="ECO:0000256" key="6">
    <source>
        <dbReference type="ARBA" id="ARBA00023136"/>
    </source>
</evidence>
<organism evidence="11 12">
    <name type="scientific">Ramazzottius varieornatus</name>
    <name type="common">Water bear</name>
    <name type="synonym">Tardigrade</name>
    <dbReference type="NCBI Taxonomy" id="947166"/>
    <lineage>
        <taxon>Eukaryota</taxon>
        <taxon>Metazoa</taxon>
        <taxon>Ecdysozoa</taxon>
        <taxon>Tardigrada</taxon>
        <taxon>Eutardigrada</taxon>
        <taxon>Parachela</taxon>
        <taxon>Hypsibioidea</taxon>
        <taxon>Ramazzottiidae</taxon>
        <taxon>Ramazzottius</taxon>
    </lineage>
</organism>
<gene>
    <name evidence="11" type="primary">RvY_07356-1</name>
    <name evidence="11" type="synonym">RvY_07356.1</name>
    <name evidence="11" type="ORF">RvY_07356</name>
</gene>
<feature type="transmembrane region" description="Helical" evidence="9">
    <location>
        <begin position="82"/>
        <end position="102"/>
    </location>
</feature>
<dbReference type="PANTHER" id="PTHR24229">
    <property type="entry name" value="NEUROPEPTIDES RECEPTOR"/>
    <property type="match status" value="1"/>
</dbReference>
<keyword evidence="4 9" id="KW-1133">Transmembrane helix</keyword>